<keyword evidence="2" id="KW-0812">Transmembrane</keyword>
<feature type="transmembrane region" description="Helical" evidence="2">
    <location>
        <begin position="37"/>
        <end position="57"/>
    </location>
</feature>
<organism evidence="3">
    <name type="scientific">Pseudictyota dubia</name>
    <dbReference type="NCBI Taxonomy" id="2749911"/>
    <lineage>
        <taxon>Eukaryota</taxon>
        <taxon>Sar</taxon>
        <taxon>Stramenopiles</taxon>
        <taxon>Ochrophyta</taxon>
        <taxon>Bacillariophyta</taxon>
        <taxon>Mediophyceae</taxon>
        <taxon>Biddulphiophycidae</taxon>
        <taxon>Eupodiscales</taxon>
        <taxon>Odontellaceae</taxon>
        <taxon>Pseudictyota</taxon>
    </lineage>
</organism>
<keyword evidence="2" id="KW-0472">Membrane</keyword>
<feature type="transmembrane region" description="Helical" evidence="2">
    <location>
        <begin position="63"/>
        <end position="88"/>
    </location>
</feature>
<evidence type="ECO:0000313" key="3">
    <source>
        <dbReference type="EMBL" id="CAD8321135.1"/>
    </source>
</evidence>
<dbReference type="AlphaFoldDB" id="A0A7R9WD00"/>
<proteinExistence type="predicted"/>
<feature type="region of interest" description="Disordered" evidence="1">
    <location>
        <begin position="141"/>
        <end position="172"/>
    </location>
</feature>
<dbReference type="EMBL" id="HBED01038918">
    <property type="protein sequence ID" value="CAD8321135.1"/>
    <property type="molecule type" value="Transcribed_RNA"/>
</dbReference>
<name>A0A7R9WD00_9STRA</name>
<keyword evidence="2" id="KW-1133">Transmembrane helix</keyword>
<reference evidence="3" key="1">
    <citation type="submission" date="2021-01" db="EMBL/GenBank/DDBJ databases">
        <authorList>
            <person name="Corre E."/>
            <person name="Pelletier E."/>
            <person name="Niang G."/>
            <person name="Scheremetjew M."/>
            <person name="Finn R."/>
            <person name="Kale V."/>
            <person name="Holt S."/>
            <person name="Cochrane G."/>
            <person name="Meng A."/>
            <person name="Brown T."/>
            <person name="Cohen L."/>
        </authorList>
    </citation>
    <scope>NUCLEOTIDE SEQUENCE</scope>
    <source>
        <strain evidence="3">CCMP147</strain>
    </source>
</reference>
<protein>
    <submittedName>
        <fullName evidence="3">Uncharacterized protein</fullName>
    </submittedName>
</protein>
<evidence type="ECO:0000256" key="2">
    <source>
        <dbReference type="SAM" id="Phobius"/>
    </source>
</evidence>
<sequence length="172" mass="19320">MATFTAWAIVSTISGNNAHCIIRSSVGLYASQMPSRFLVAAIYSFILWCVLFMFILVPFPWAISIVACTGFLILRIVSTYSALGRLLIYTSAMSNNRIFDVRTEESMLPFDLLETLVKTAEEEKKENVKVMEQYRREHVSISFGDTPPNTPPQDVEAGGELRLRKETAKETA</sequence>
<evidence type="ECO:0000256" key="1">
    <source>
        <dbReference type="SAM" id="MobiDB-lite"/>
    </source>
</evidence>
<gene>
    <name evidence="3" type="ORF">TDUB1175_LOCUS19551</name>
</gene>
<accession>A0A7R9WD00</accession>
<feature type="compositionally biased region" description="Basic and acidic residues" evidence="1">
    <location>
        <begin position="159"/>
        <end position="172"/>
    </location>
</feature>